<accession>A0A368TX61</accession>
<evidence type="ECO:0000313" key="1">
    <source>
        <dbReference type="EMBL" id="RCV88512.1"/>
    </source>
</evidence>
<proteinExistence type="predicted"/>
<gene>
    <name evidence="1" type="ORF">DU506_14770</name>
</gene>
<organism evidence="1 2">
    <name type="scientific">Vreelandella rituensis</name>
    <dbReference type="NCBI Taxonomy" id="2282306"/>
    <lineage>
        <taxon>Bacteria</taxon>
        <taxon>Pseudomonadati</taxon>
        <taxon>Pseudomonadota</taxon>
        <taxon>Gammaproteobacteria</taxon>
        <taxon>Oceanospirillales</taxon>
        <taxon>Halomonadaceae</taxon>
        <taxon>Vreelandella</taxon>
    </lineage>
</organism>
<comment type="caution">
    <text evidence="1">The sequence shown here is derived from an EMBL/GenBank/DDBJ whole genome shotgun (WGS) entry which is preliminary data.</text>
</comment>
<dbReference type="EMBL" id="QPIJ01000039">
    <property type="protein sequence ID" value="RCV88512.1"/>
    <property type="molecule type" value="Genomic_DNA"/>
</dbReference>
<evidence type="ECO:0000313" key="2">
    <source>
        <dbReference type="Proteomes" id="UP000253204"/>
    </source>
</evidence>
<reference evidence="1 2" key="1">
    <citation type="submission" date="2018-07" db="EMBL/GenBank/DDBJ databases">
        <title>Halomonas rutogse sp. nov., isolated from Lake TangqianCo on Tibetan Plateau.</title>
        <authorList>
            <person name="Lu H."/>
            <person name="Xing P."/>
            <person name="Wu Q."/>
        </authorList>
    </citation>
    <scope>NUCLEOTIDE SEQUENCE [LARGE SCALE GENOMIC DNA]</scope>
    <source>
        <strain evidence="1 2">TQ8S</strain>
    </source>
</reference>
<dbReference type="Proteomes" id="UP000253204">
    <property type="component" value="Unassembled WGS sequence"/>
</dbReference>
<dbReference type="AlphaFoldDB" id="A0A368TX61"/>
<sequence length="30" mass="3289">MPLRFLPSAYPLHYPKEGVPGATDIKCALC</sequence>
<name>A0A368TX61_9GAMM</name>
<protein>
    <submittedName>
        <fullName evidence="1">Uncharacterized protein</fullName>
    </submittedName>
</protein>
<keyword evidence="2" id="KW-1185">Reference proteome</keyword>
<dbReference type="NCBIfam" id="TIGR01053">
    <property type="entry name" value="LSD1"/>
    <property type="match status" value="1"/>
</dbReference>